<evidence type="ECO:0000256" key="13">
    <source>
        <dbReference type="RuleBase" id="RU000688"/>
    </source>
</evidence>
<dbReference type="PANTHER" id="PTHR24242">
    <property type="entry name" value="G-PROTEIN COUPLED RECEPTOR"/>
    <property type="match status" value="1"/>
</dbReference>
<evidence type="ECO:0000256" key="14">
    <source>
        <dbReference type="RuleBase" id="RU363047"/>
    </source>
</evidence>
<evidence type="ECO:0000256" key="1">
    <source>
        <dbReference type="ARBA" id="ARBA00004651"/>
    </source>
</evidence>
<dbReference type="Gene3D" id="1.20.1070.10">
    <property type="entry name" value="Rhodopsin 7-helix transmembrane proteins"/>
    <property type="match status" value="1"/>
</dbReference>
<keyword evidence="9" id="KW-1015">Disulfide bond</keyword>
<keyword evidence="2 14" id="KW-1003">Cell membrane</keyword>
<evidence type="ECO:0000313" key="17">
    <source>
        <dbReference type="Proteomes" id="UP000824782"/>
    </source>
</evidence>
<evidence type="ECO:0000256" key="5">
    <source>
        <dbReference type="ARBA" id="ARBA00022725"/>
    </source>
</evidence>
<keyword evidence="6 14" id="KW-1133">Transmembrane helix</keyword>
<dbReference type="PROSITE" id="PS50262">
    <property type="entry name" value="G_PROTEIN_RECEP_F1_2"/>
    <property type="match status" value="1"/>
</dbReference>
<keyword evidence="3 14" id="KW-0716">Sensory transduction</keyword>
<evidence type="ECO:0000256" key="8">
    <source>
        <dbReference type="ARBA" id="ARBA00023136"/>
    </source>
</evidence>
<dbReference type="FunFam" id="1.20.1070.10:FF:000010">
    <property type="entry name" value="Olfactory receptor"/>
    <property type="match status" value="1"/>
</dbReference>
<dbReference type="PRINTS" id="PR00237">
    <property type="entry name" value="GPCRRHODOPSN"/>
</dbReference>
<keyword evidence="12 13" id="KW-0807">Transducer</keyword>
<feature type="transmembrane region" description="Helical" evidence="14">
    <location>
        <begin position="160"/>
        <end position="182"/>
    </location>
</feature>
<dbReference type="GO" id="GO:0005886">
    <property type="term" value="C:plasma membrane"/>
    <property type="evidence" value="ECO:0007669"/>
    <property type="project" value="UniProtKB-SubCell"/>
</dbReference>
<feature type="transmembrane region" description="Helical" evidence="14">
    <location>
        <begin position="299"/>
        <end position="323"/>
    </location>
</feature>
<feature type="transmembrane region" description="Helical" evidence="14">
    <location>
        <begin position="203"/>
        <end position="223"/>
    </location>
</feature>
<keyword evidence="5 14" id="KW-0552">Olfaction</keyword>
<feature type="transmembrane region" description="Helical" evidence="14">
    <location>
        <begin position="335"/>
        <end position="354"/>
    </location>
</feature>
<dbReference type="InterPro" id="IPR000725">
    <property type="entry name" value="Olfact_rcpt"/>
</dbReference>
<accession>A0AAV6ZN69</accession>
<dbReference type="PROSITE" id="PS00237">
    <property type="entry name" value="G_PROTEIN_RECEP_F1_1"/>
    <property type="match status" value="1"/>
</dbReference>
<dbReference type="Pfam" id="PF13853">
    <property type="entry name" value="7tm_4"/>
    <property type="match status" value="1"/>
</dbReference>
<organism evidence="16 17">
    <name type="scientific">Engystomops pustulosus</name>
    <name type="common">Tungara frog</name>
    <name type="synonym">Physalaemus pustulosus</name>
    <dbReference type="NCBI Taxonomy" id="76066"/>
    <lineage>
        <taxon>Eukaryota</taxon>
        <taxon>Metazoa</taxon>
        <taxon>Chordata</taxon>
        <taxon>Craniata</taxon>
        <taxon>Vertebrata</taxon>
        <taxon>Euteleostomi</taxon>
        <taxon>Amphibia</taxon>
        <taxon>Batrachia</taxon>
        <taxon>Anura</taxon>
        <taxon>Neobatrachia</taxon>
        <taxon>Hyloidea</taxon>
        <taxon>Leptodactylidae</taxon>
        <taxon>Leiuperinae</taxon>
        <taxon>Engystomops</taxon>
    </lineage>
</organism>
<comment type="similarity">
    <text evidence="13">Belongs to the G-protein coupled receptor 1 family.</text>
</comment>
<evidence type="ECO:0000256" key="11">
    <source>
        <dbReference type="ARBA" id="ARBA00023180"/>
    </source>
</evidence>
<dbReference type="AlphaFoldDB" id="A0AAV6ZN69"/>
<evidence type="ECO:0000256" key="2">
    <source>
        <dbReference type="ARBA" id="ARBA00022475"/>
    </source>
</evidence>
<dbReference type="InterPro" id="IPR000276">
    <property type="entry name" value="GPCR_Rhodpsn"/>
</dbReference>
<evidence type="ECO:0000256" key="3">
    <source>
        <dbReference type="ARBA" id="ARBA00022606"/>
    </source>
</evidence>
<keyword evidence="17" id="KW-1185">Reference proteome</keyword>
<protein>
    <recommendedName>
        <fullName evidence="14">Olfactory receptor</fullName>
    </recommendedName>
</protein>
<gene>
    <name evidence="16" type="ORF">GDO81_024311</name>
</gene>
<dbReference type="SUPFAM" id="SSF81321">
    <property type="entry name" value="Family A G protein-coupled receptor-like"/>
    <property type="match status" value="1"/>
</dbReference>
<comment type="subcellular location">
    <subcellularLocation>
        <location evidence="1 14">Cell membrane</location>
        <topology evidence="1 14">Multi-pass membrane protein</topology>
    </subcellularLocation>
</comment>
<evidence type="ECO:0000313" key="16">
    <source>
        <dbReference type="EMBL" id="KAG8548750.1"/>
    </source>
</evidence>
<evidence type="ECO:0000256" key="7">
    <source>
        <dbReference type="ARBA" id="ARBA00023040"/>
    </source>
</evidence>
<evidence type="ECO:0000259" key="15">
    <source>
        <dbReference type="PROSITE" id="PS50262"/>
    </source>
</evidence>
<dbReference type="PANTHER" id="PTHR24242:SF253">
    <property type="entry name" value="OLFACTORY RECEPTOR-RELATED"/>
    <property type="match status" value="1"/>
</dbReference>
<sequence>MTKCQDQWILEPPREVELADTWDQNPSGTWFSPEPAAKRVGLAAAGYHQVVPRRDQPVVAAEVEEKNQTIVTEFVLLGFQLDQHSRVFVFSLLLVIYCITICGNLLIIALVSTSKILHTPMYFFISQLSISDTILSSTIAPNMLHILLNNGGSMTFTNCITQLFFFCASEAFECLLLAVMSYDRYVAICNPLRYSSIMTHPHCVKLVVICWLSGLSFILIYNINVSMLSFCGPNIIDHFFCDLLPLLEISCSDTFVVKLEIYVLTIPAVIVPTTLIVFSYSRIVSTILKIPSTTGRPKAFSTCSSHLAVVSIFYYTMFGVYTFPTKTETLTISKILSLLYTVFTPLSNPIIYSLRNKDIWKAVQQTITKINSSIN</sequence>
<feature type="domain" description="G-protein coupled receptors family 1 profile" evidence="15">
    <location>
        <begin position="103"/>
        <end position="352"/>
    </location>
</feature>
<dbReference type="PRINTS" id="PR00245">
    <property type="entry name" value="OLFACTORYR"/>
</dbReference>
<evidence type="ECO:0000256" key="9">
    <source>
        <dbReference type="ARBA" id="ARBA00023157"/>
    </source>
</evidence>
<evidence type="ECO:0000256" key="10">
    <source>
        <dbReference type="ARBA" id="ARBA00023170"/>
    </source>
</evidence>
<keyword evidence="11" id="KW-0325">Glycoprotein</keyword>
<dbReference type="EMBL" id="WNYA01000333">
    <property type="protein sequence ID" value="KAG8548750.1"/>
    <property type="molecule type" value="Genomic_DNA"/>
</dbReference>
<name>A0AAV6ZN69_ENGPU</name>
<evidence type="ECO:0000256" key="12">
    <source>
        <dbReference type="ARBA" id="ARBA00023224"/>
    </source>
</evidence>
<keyword evidence="7 13" id="KW-0297">G-protein coupled receptor</keyword>
<keyword evidence="10 13" id="KW-0675">Receptor</keyword>
<feature type="transmembrane region" description="Helical" evidence="14">
    <location>
        <begin position="87"/>
        <end position="110"/>
    </location>
</feature>
<keyword evidence="8 14" id="KW-0472">Membrane</keyword>
<dbReference type="GO" id="GO:0004930">
    <property type="term" value="F:G protein-coupled receptor activity"/>
    <property type="evidence" value="ECO:0007669"/>
    <property type="project" value="UniProtKB-KW"/>
</dbReference>
<dbReference type="CDD" id="cd15911">
    <property type="entry name" value="7tmA_OR11A-like"/>
    <property type="match status" value="1"/>
</dbReference>
<reference evidence="16" key="1">
    <citation type="thesis" date="2020" institute="ProQuest LLC" country="789 East Eisenhower Parkway, Ann Arbor, MI, USA">
        <title>Comparative Genomics and Chromosome Evolution.</title>
        <authorList>
            <person name="Mudd A.B."/>
        </authorList>
    </citation>
    <scope>NUCLEOTIDE SEQUENCE</scope>
    <source>
        <strain evidence="16">237g6f4</strain>
        <tissue evidence="16">Blood</tissue>
    </source>
</reference>
<dbReference type="Proteomes" id="UP000824782">
    <property type="component" value="Unassembled WGS sequence"/>
</dbReference>
<dbReference type="GO" id="GO:0004984">
    <property type="term" value="F:olfactory receptor activity"/>
    <property type="evidence" value="ECO:0007669"/>
    <property type="project" value="InterPro"/>
</dbReference>
<proteinExistence type="inferred from homology"/>
<comment type="caution">
    <text evidence="16">The sequence shown here is derived from an EMBL/GenBank/DDBJ whole genome shotgun (WGS) entry which is preliminary data.</text>
</comment>
<keyword evidence="4 13" id="KW-0812">Transmembrane</keyword>
<evidence type="ECO:0000256" key="4">
    <source>
        <dbReference type="ARBA" id="ARBA00022692"/>
    </source>
</evidence>
<dbReference type="InterPro" id="IPR050939">
    <property type="entry name" value="Olfactory_GPCR1"/>
</dbReference>
<evidence type="ECO:0000256" key="6">
    <source>
        <dbReference type="ARBA" id="ARBA00022989"/>
    </source>
</evidence>
<dbReference type="InterPro" id="IPR017452">
    <property type="entry name" value="GPCR_Rhodpsn_7TM"/>
</dbReference>
<feature type="transmembrane region" description="Helical" evidence="14">
    <location>
        <begin position="261"/>
        <end position="278"/>
    </location>
</feature>